<dbReference type="SUPFAM" id="SSF47413">
    <property type="entry name" value="lambda repressor-like DNA-binding domains"/>
    <property type="match status" value="1"/>
</dbReference>
<evidence type="ECO:0000256" key="1">
    <source>
        <dbReference type="SAM" id="MobiDB-lite"/>
    </source>
</evidence>
<evidence type="ECO:0000313" key="3">
    <source>
        <dbReference type="EMBL" id="GAA1195074.1"/>
    </source>
</evidence>
<feature type="compositionally biased region" description="Low complexity" evidence="1">
    <location>
        <begin position="10"/>
        <end position="21"/>
    </location>
</feature>
<reference evidence="4" key="1">
    <citation type="journal article" date="2019" name="Int. J. Syst. Evol. Microbiol.">
        <title>The Global Catalogue of Microorganisms (GCM) 10K type strain sequencing project: providing services to taxonomists for standard genome sequencing and annotation.</title>
        <authorList>
            <consortium name="The Broad Institute Genomics Platform"/>
            <consortium name="The Broad Institute Genome Sequencing Center for Infectious Disease"/>
            <person name="Wu L."/>
            <person name="Ma J."/>
        </authorList>
    </citation>
    <scope>NUCLEOTIDE SEQUENCE [LARGE SCALE GENOMIC DNA]</scope>
    <source>
        <strain evidence="4">JCM 13022</strain>
    </source>
</reference>
<dbReference type="InterPro" id="IPR043917">
    <property type="entry name" value="DUF5753"/>
</dbReference>
<accession>A0ABP4FQS3</accession>
<feature type="region of interest" description="Disordered" evidence="1">
    <location>
        <begin position="1"/>
        <end position="38"/>
    </location>
</feature>
<name>A0ABP4FQS3_9PSEU</name>
<gene>
    <name evidence="3" type="ORF">GCM10009675_07430</name>
</gene>
<feature type="domain" description="HTH cro/C1-type" evidence="2">
    <location>
        <begin position="46"/>
        <end position="101"/>
    </location>
</feature>
<dbReference type="Pfam" id="PF19054">
    <property type="entry name" value="DUF5753"/>
    <property type="match status" value="1"/>
</dbReference>
<dbReference type="Pfam" id="PF13560">
    <property type="entry name" value="HTH_31"/>
    <property type="match status" value="1"/>
</dbReference>
<dbReference type="InterPro" id="IPR001387">
    <property type="entry name" value="Cro/C1-type_HTH"/>
</dbReference>
<dbReference type="CDD" id="cd00093">
    <property type="entry name" value="HTH_XRE"/>
    <property type="match status" value="1"/>
</dbReference>
<comment type="caution">
    <text evidence="3">The sequence shown here is derived from an EMBL/GenBank/DDBJ whole genome shotgun (WGS) entry which is preliminary data.</text>
</comment>
<dbReference type="Gene3D" id="1.10.260.40">
    <property type="entry name" value="lambda repressor-like DNA-binding domains"/>
    <property type="match status" value="1"/>
</dbReference>
<evidence type="ECO:0000259" key="2">
    <source>
        <dbReference type="SMART" id="SM00530"/>
    </source>
</evidence>
<dbReference type="InterPro" id="IPR010982">
    <property type="entry name" value="Lambda_DNA-bd_dom_sf"/>
</dbReference>
<dbReference type="EMBL" id="BAAALM010000004">
    <property type="protein sequence ID" value="GAA1195074.1"/>
    <property type="molecule type" value="Genomic_DNA"/>
</dbReference>
<sequence>MTPGSEASWPTGPSTTGVPSPRAGAQAPDPSDDKGPTARRMILGSQLRRLREAAELSRAEAGYHIRASESKISRLELGRVKFKGRDVEDLLTLYGVQDETQRLTFLDLVEQSSQPGWWQKFNDYMPRWFDDYVGLEEAAARIQTYELQFFPGLLQTREYARAIMTHGLPEHASEAADARVRLRMRRQRLLFRPDAPKLWAVIDESVLYRPIGGRDVHRAQLDQVLELTSMPHITVQVVPYERSGYAAEGSFTLLRFSEPELPNIGYVEHIAAGVYLDRADDVELIGRALDRLAVDAETPDRSRQMMLKARADS</sequence>
<dbReference type="Proteomes" id="UP001500467">
    <property type="component" value="Unassembled WGS sequence"/>
</dbReference>
<keyword evidence="4" id="KW-1185">Reference proteome</keyword>
<dbReference type="SMART" id="SM00530">
    <property type="entry name" value="HTH_XRE"/>
    <property type="match status" value="1"/>
</dbReference>
<organism evidence="3 4">
    <name type="scientific">Prauserella alba</name>
    <dbReference type="NCBI Taxonomy" id="176898"/>
    <lineage>
        <taxon>Bacteria</taxon>
        <taxon>Bacillati</taxon>
        <taxon>Actinomycetota</taxon>
        <taxon>Actinomycetes</taxon>
        <taxon>Pseudonocardiales</taxon>
        <taxon>Pseudonocardiaceae</taxon>
        <taxon>Prauserella</taxon>
    </lineage>
</organism>
<protein>
    <submittedName>
        <fullName evidence="3">Helix-turn-helix transcriptional regulator</fullName>
    </submittedName>
</protein>
<evidence type="ECO:0000313" key="4">
    <source>
        <dbReference type="Proteomes" id="UP001500467"/>
    </source>
</evidence>
<proteinExistence type="predicted"/>